<proteinExistence type="predicted"/>
<gene>
    <name evidence="2" type="ORF">LXD69_13850</name>
</gene>
<accession>A0ABY4HJT8</accession>
<reference evidence="2" key="2">
    <citation type="submission" date="2022-04" db="EMBL/GenBank/DDBJ databases">
        <title>Complete Genome Sequence of Flavobacterium sediminilitoris YSM-43, Isolated from a Tidal Sediment.</title>
        <authorList>
            <person name="Lee P.A."/>
        </authorList>
    </citation>
    <scope>NUCLEOTIDE SEQUENCE</scope>
    <source>
        <strain evidence="2">YSM-43</strain>
    </source>
</reference>
<evidence type="ECO:0000313" key="2">
    <source>
        <dbReference type="EMBL" id="UOX33117.1"/>
    </source>
</evidence>
<dbReference type="EMBL" id="CP090145">
    <property type="protein sequence ID" value="UOX33117.1"/>
    <property type="molecule type" value="Genomic_DNA"/>
</dbReference>
<evidence type="ECO:0008006" key="4">
    <source>
        <dbReference type="Google" id="ProtNLM"/>
    </source>
</evidence>
<keyword evidence="1" id="KW-0175">Coiled coil</keyword>
<sequence>MKTTTFILYFLFFGIIGYSQVKTKIIKIDLGKPNENSISNTNNFKWLSVKPKNMISIQLINGNPLKYDYKINTKSISYFNDEKQLKKELDEVKNNENSQEEIKELIETTTTIQNIIDNNKKLNEYIDSLNIEVETLYEILKQKDVLKENDYKDKRELFLKISKKIYGFNYKQINELEDFKKDAKYLSTQKSLLKTKDKAEKSTGNIIKKLFSFNLEQYILPIDIQGQNIDAIEFKLKRFDKETKEEDVNFASKPYNIWIKGGLKIDVSAGIFFSSVYDREFDTKDDLTVPGNKIITLKNRGDYDFAFGSTVNTYIRMNSWIVPSINFGAALTANQKFQFLLGVGAILGKQERIIFTTGLAMGKVERIADSYNVGNSYNLGDSGTIPTQTQFKFGHFFGITYNLSKVKKISLEKGIE</sequence>
<evidence type="ECO:0000256" key="1">
    <source>
        <dbReference type="SAM" id="Coils"/>
    </source>
</evidence>
<organism evidence="2 3">
    <name type="scientific">Flavobacterium sediminilitoris</name>
    <dbReference type="NCBI Taxonomy" id="2024526"/>
    <lineage>
        <taxon>Bacteria</taxon>
        <taxon>Pseudomonadati</taxon>
        <taxon>Bacteroidota</taxon>
        <taxon>Flavobacteriia</taxon>
        <taxon>Flavobacteriales</taxon>
        <taxon>Flavobacteriaceae</taxon>
        <taxon>Flavobacterium</taxon>
    </lineage>
</organism>
<dbReference type="Proteomes" id="UP000830454">
    <property type="component" value="Chromosome"/>
</dbReference>
<evidence type="ECO:0000313" key="3">
    <source>
        <dbReference type="Proteomes" id="UP000830454"/>
    </source>
</evidence>
<protein>
    <recommendedName>
        <fullName evidence="4">Outer membrane protein with beta-barrel domain</fullName>
    </recommendedName>
</protein>
<keyword evidence="3" id="KW-1185">Reference proteome</keyword>
<feature type="coiled-coil region" evidence="1">
    <location>
        <begin position="82"/>
        <end position="132"/>
    </location>
</feature>
<reference evidence="2" key="1">
    <citation type="submission" date="2021-12" db="EMBL/GenBank/DDBJ databases">
        <authorList>
            <person name="Cha I.-T."/>
            <person name="Lee K.-E."/>
            <person name="Park S.-J."/>
        </authorList>
    </citation>
    <scope>NUCLEOTIDE SEQUENCE</scope>
    <source>
        <strain evidence="2">YSM-43</strain>
    </source>
</reference>
<name>A0ABY4HJT8_9FLAO</name>
<dbReference type="RefSeq" id="WP_246915837.1">
    <property type="nucleotide sequence ID" value="NZ_CP090145.1"/>
</dbReference>